<name>A0ABU6TZR3_9FABA</name>
<evidence type="ECO:0000313" key="2">
    <source>
        <dbReference type="EMBL" id="MED6154337.1"/>
    </source>
</evidence>
<feature type="non-terminal residue" evidence="2">
    <location>
        <position position="1"/>
    </location>
</feature>
<evidence type="ECO:0000313" key="3">
    <source>
        <dbReference type="Proteomes" id="UP001341840"/>
    </source>
</evidence>
<accession>A0ABU6TZR3</accession>
<sequence>RPVVHAASKQEQVEGDPEQSVGLGSCEGGVAGAGEDDCGGQPLASAPQPWCPNFATTLQKSQ</sequence>
<feature type="region of interest" description="Disordered" evidence="1">
    <location>
        <begin position="1"/>
        <end position="62"/>
    </location>
</feature>
<dbReference type="EMBL" id="JASCZI010097679">
    <property type="protein sequence ID" value="MED6154337.1"/>
    <property type="molecule type" value="Genomic_DNA"/>
</dbReference>
<keyword evidence="3" id="KW-1185">Reference proteome</keyword>
<comment type="caution">
    <text evidence="2">The sequence shown here is derived from an EMBL/GenBank/DDBJ whole genome shotgun (WGS) entry which is preliminary data.</text>
</comment>
<protein>
    <submittedName>
        <fullName evidence="2">Uncharacterized protein</fullName>
    </submittedName>
</protein>
<gene>
    <name evidence="2" type="ORF">PIB30_111413</name>
</gene>
<feature type="non-terminal residue" evidence="2">
    <location>
        <position position="62"/>
    </location>
</feature>
<proteinExistence type="predicted"/>
<reference evidence="2 3" key="1">
    <citation type="journal article" date="2023" name="Plants (Basel)">
        <title>Bridging the Gap: Combining Genomics and Transcriptomics Approaches to Understand Stylosanthes scabra, an Orphan Legume from the Brazilian Caatinga.</title>
        <authorList>
            <person name="Ferreira-Neto J.R.C."/>
            <person name="da Silva M.D."/>
            <person name="Binneck E."/>
            <person name="de Melo N.F."/>
            <person name="da Silva R.H."/>
            <person name="de Melo A.L.T.M."/>
            <person name="Pandolfi V."/>
            <person name="Bustamante F.O."/>
            <person name="Brasileiro-Vidal A.C."/>
            <person name="Benko-Iseppon A.M."/>
        </authorList>
    </citation>
    <scope>NUCLEOTIDE SEQUENCE [LARGE SCALE GENOMIC DNA]</scope>
    <source>
        <tissue evidence="2">Leaves</tissue>
    </source>
</reference>
<evidence type="ECO:0000256" key="1">
    <source>
        <dbReference type="SAM" id="MobiDB-lite"/>
    </source>
</evidence>
<organism evidence="2 3">
    <name type="scientific">Stylosanthes scabra</name>
    <dbReference type="NCBI Taxonomy" id="79078"/>
    <lineage>
        <taxon>Eukaryota</taxon>
        <taxon>Viridiplantae</taxon>
        <taxon>Streptophyta</taxon>
        <taxon>Embryophyta</taxon>
        <taxon>Tracheophyta</taxon>
        <taxon>Spermatophyta</taxon>
        <taxon>Magnoliopsida</taxon>
        <taxon>eudicotyledons</taxon>
        <taxon>Gunneridae</taxon>
        <taxon>Pentapetalae</taxon>
        <taxon>rosids</taxon>
        <taxon>fabids</taxon>
        <taxon>Fabales</taxon>
        <taxon>Fabaceae</taxon>
        <taxon>Papilionoideae</taxon>
        <taxon>50 kb inversion clade</taxon>
        <taxon>dalbergioids sensu lato</taxon>
        <taxon>Dalbergieae</taxon>
        <taxon>Pterocarpus clade</taxon>
        <taxon>Stylosanthes</taxon>
    </lineage>
</organism>
<dbReference type="Proteomes" id="UP001341840">
    <property type="component" value="Unassembled WGS sequence"/>
</dbReference>